<proteinExistence type="predicted"/>
<evidence type="ECO:0000259" key="1">
    <source>
        <dbReference type="SMART" id="SM00460"/>
    </source>
</evidence>
<dbReference type="AlphaFoldDB" id="A0A2T2YLF2"/>
<dbReference type="OrthoDB" id="9804872at2"/>
<dbReference type="Pfam" id="PF01841">
    <property type="entry name" value="Transglut_core"/>
    <property type="match status" value="1"/>
</dbReference>
<dbReference type="SMART" id="SM00460">
    <property type="entry name" value="TGc"/>
    <property type="match status" value="1"/>
</dbReference>
<dbReference type="PANTHER" id="PTHR33490:SF1">
    <property type="entry name" value="SLL1233 PROTEIN"/>
    <property type="match status" value="1"/>
</dbReference>
<protein>
    <submittedName>
        <fullName evidence="2">Transglutaminase</fullName>
    </submittedName>
</protein>
<feature type="domain" description="Transglutaminase-like" evidence="1">
    <location>
        <begin position="172"/>
        <end position="248"/>
    </location>
</feature>
<organism evidence="2 3">
    <name type="scientific">Adhaeribacter arboris</name>
    <dbReference type="NCBI Taxonomy" id="2072846"/>
    <lineage>
        <taxon>Bacteria</taxon>
        <taxon>Pseudomonadati</taxon>
        <taxon>Bacteroidota</taxon>
        <taxon>Cytophagia</taxon>
        <taxon>Cytophagales</taxon>
        <taxon>Hymenobacteraceae</taxon>
        <taxon>Adhaeribacter</taxon>
    </lineage>
</organism>
<accession>A0A2T2YLF2</accession>
<comment type="caution">
    <text evidence="2">The sequence shown here is derived from an EMBL/GenBank/DDBJ whole genome shotgun (WGS) entry which is preliminary data.</text>
</comment>
<name>A0A2T2YLF2_9BACT</name>
<keyword evidence="3" id="KW-1185">Reference proteome</keyword>
<dbReference type="EMBL" id="PYFT01000001">
    <property type="protein sequence ID" value="PSR56295.1"/>
    <property type="molecule type" value="Genomic_DNA"/>
</dbReference>
<gene>
    <name evidence="2" type="ORF">AHMF7605_23745</name>
</gene>
<dbReference type="Pfam" id="PF08379">
    <property type="entry name" value="Bact_transglu_N"/>
    <property type="match status" value="1"/>
</dbReference>
<evidence type="ECO:0000313" key="2">
    <source>
        <dbReference type="EMBL" id="PSR56295.1"/>
    </source>
</evidence>
<sequence>MAVRVSIFHQTKYEYDRPVFLSPHLFRLKPAAHSRTPIEAYSLIIKPDTHIIHWQQDPFGNFVARVDFQEPMREMLIEVEIIAHMVPLNPFDFFLDAYAEYFPFTYEAQLKKDLGPYLEVSLPGPQMEQLLQRLDQSKRGTVDFLIMLNQLIYQNISYTVRLQPGVQTSEESLMQALGSCRDSAWLLVQIMRHLGLAARFVSGYSVQLIAENLLPTRSFGLEQDVVALHAWAEVFIPGAGWIGLDATSGLLAGEGHIPLACTANPDSAAPITGTTGISETSFTYINKVKRI</sequence>
<dbReference type="SUPFAM" id="SSF54001">
    <property type="entry name" value="Cysteine proteinases"/>
    <property type="match status" value="1"/>
</dbReference>
<dbReference type="RefSeq" id="WP_106932473.1">
    <property type="nucleotide sequence ID" value="NZ_PYFT01000001.1"/>
</dbReference>
<reference evidence="2 3" key="1">
    <citation type="submission" date="2018-03" db="EMBL/GenBank/DDBJ databases">
        <title>Adhaeribacter sp. HMF7605 Genome sequencing and assembly.</title>
        <authorList>
            <person name="Kang H."/>
            <person name="Kang J."/>
            <person name="Cha I."/>
            <person name="Kim H."/>
            <person name="Joh K."/>
        </authorList>
    </citation>
    <scope>NUCLEOTIDE SEQUENCE [LARGE SCALE GENOMIC DNA]</scope>
    <source>
        <strain evidence="2 3">HMF7605</strain>
    </source>
</reference>
<dbReference type="Proteomes" id="UP000240357">
    <property type="component" value="Unassembled WGS sequence"/>
</dbReference>
<evidence type="ECO:0000313" key="3">
    <source>
        <dbReference type="Proteomes" id="UP000240357"/>
    </source>
</evidence>
<dbReference type="InterPro" id="IPR013589">
    <property type="entry name" value="Bac_transglu_N"/>
</dbReference>
<dbReference type="PANTHER" id="PTHR33490">
    <property type="entry name" value="BLR5614 PROTEIN-RELATED"/>
    <property type="match status" value="1"/>
</dbReference>
<dbReference type="Gene3D" id="3.10.620.30">
    <property type="match status" value="1"/>
</dbReference>
<dbReference type="InterPro" id="IPR038765">
    <property type="entry name" value="Papain-like_cys_pep_sf"/>
</dbReference>
<dbReference type="InterPro" id="IPR002931">
    <property type="entry name" value="Transglutaminase-like"/>
</dbReference>